<proteinExistence type="predicted"/>
<evidence type="ECO:0000313" key="1">
    <source>
        <dbReference type="EMBL" id="MBN8431203.1"/>
    </source>
</evidence>
<dbReference type="RefSeq" id="WP_207001748.1">
    <property type="nucleotide sequence ID" value="NZ_JAEKJR010000002.1"/>
</dbReference>
<organism evidence="1 2">
    <name type="scientific">Microbulbifer salipaludis</name>
    <dbReference type="NCBI Taxonomy" id="187980"/>
    <lineage>
        <taxon>Bacteria</taxon>
        <taxon>Pseudomonadati</taxon>
        <taxon>Pseudomonadota</taxon>
        <taxon>Gammaproteobacteria</taxon>
        <taxon>Cellvibrionales</taxon>
        <taxon>Microbulbiferaceae</taxon>
        <taxon>Microbulbifer</taxon>
    </lineage>
</organism>
<evidence type="ECO:0000313" key="2">
    <source>
        <dbReference type="Proteomes" id="UP000664293"/>
    </source>
</evidence>
<accession>A0ABS3E7L7</accession>
<dbReference type="Gene3D" id="2.60.120.380">
    <property type="match status" value="1"/>
</dbReference>
<dbReference type="Proteomes" id="UP000664293">
    <property type="component" value="Unassembled WGS sequence"/>
</dbReference>
<keyword evidence="2" id="KW-1185">Reference proteome</keyword>
<reference evidence="1 2" key="1">
    <citation type="submission" date="2020-12" db="EMBL/GenBank/DDBJ databases">
        <title>Oil enriched cultivation method for isolating marine PHA-producing bacteria.</title>
        <authorList>
            <person name="Zheng W."/>
            <person name="Yu S."/>
            <person name="Huang Y."/>
        </authorList>
    </citation>
    <scope>NUCLEOTIDE SEQUENCE [LARGE SCALE GENOMIC DNA]</scope>
    <source>
        <strain evidence="1 2">SN0-2</strain>
    </source>
</reference>
<dbReference type="EMBL" id="JAEKJR010000002">
    <property type="protein sequence ID" value="MBN8431203.1"/>
    <property type="molecule type" value="Genomic_DNA"/>
</dbReference>
<gene>
    <name evidence="1" type="ORF">JF535_10105</name>
</gene>
<comment type="caution">
    <text evidence="1">The sequence shown here is derived from an EMBL/GenBank/DDBJ whole genome shotgun (WGS) entry which is preliminary data.</text>
</comment>
<name>A0ABS3E7L7_9GAMM</name>
<protein>
    <recommendedName>
        <fullName evidence="3">DNA breaking-rejoining protein</fullName>
    </recommendedName>
</protein>
<sequence length="145" mass="15561">MQALLKTRLTKLLVLFTLVLFGNGALGEESRTETLHFAKGATGTSVTSKITGYDSVNYKVTAKAGQHMVVKLSTSHTATYFNVYGPGSGPGDAAIFIGSTSGGHFTTTLPESGTYTIQVYMMRSAARRNESADFKLRVDIDNAKQ</sequence>
<evidence type="ECO:0008006" key="3">
    <source>
        <dbReference type="Google" id="ProtNLM"/>
    </source>
</evidence>